<evidence type="ECO:0000313" key="3">
    <source>
        <dbReference type="Proteomes" id="UP000321378"/>
    </source>
</evidence>
<dbReference type="Proteomes" id="UP000422644">
    <property type="component" value="Chromosome"/>
</dbReference>
<evidence type="ECO:0000313" key="4">
    <source>
        <dbReference type="Proteomes" id="UP000422644"/>
    </source>
</evidence>
<accession>A0A510JX31</accession>
<reference evidence="1 4" key="1">
    <citation type="submission" date="2019-07" db="EMBL/GenBank/DDBJ databases">
        <title>Complete Genome Sequence of Leptotrichia trevisanii Strain JMUB3870.</title>
        <authorList>
            <person name="Watanabe S."/>
            <person name="Cui L."/>
        </authorList>
    </citation>
    <scope>NUCLEOTIDE SEQUENCE [LARGE SCALE GENOMIC DNA]</scope>
    <source>
        <strain evidence="1 4">JMUB3870</strain>
    </source>
</reference>
<dbReference type="OrthoDB" id="81325at2"/>
<protein>
    <submittedName>
        <fullName evidence="1">Uncharacterized protein</fullName>
    </submittedName>
</protein>
<evidence type="ECO:0000313" key="2">
    <source>
        <dbReference type="EMBL" id="BBM51091.1"/>
    </source>
</evidence>
<evidence type="ECO:0000313" key="1">
    <source>
        <dbReference type="EMBL" id="BBM43950.1"/>
    </source>
</evidence>
<dbReference type="EMBL" id="AP019831">
    <property type="protein sequence ID" value="BBM43950.1"/>
    <property type="molecule type" value="Genomic_DNA"/>
</dbReference>
<name>A0A510JX31_9FUSO</name>
<dbReference type="EMBL" id="AP019840">
    <property type="protein sequence ID" value="BBM51091.1"/>
    <property type="molecule type" value="Genomic_DNA"/>
</dbReference>
<dbReference type="AlphaFoldDB" id="A0A510JX31"/>
<organism evidence="1 4">
    <name type="scientific">Leptotrichia trevisanii</name>
    <dbReference type="NCBI Taxonomy" id="109328"/>
    <lineage>
        <taxon>Bacteria</taxon>
        <taxon>Fusobacteriati</taxon>
        <taxon>Fusobacteriota</taxon>
        <taxon>Fusobacteriia</taxon>
        <taxon>Fusobacteriales</taxon>
        <taxon>Leptotrichiaceae</taxon>
        <taxon>Leptotrichia</taxon>
    </lineage>
</organism>
<gene>
    <name evidence="1" type="ORF">JMUB3870_0039</name>
    <name evidence="2" type="ORF">JMUB3935_0040</name>
</gene>
<keyword evidence="4" id="KW-1185">Reference proteome</keyword>
<sequence>MNLDIEYFKNKLKEISEWYENNRWNKKTLLEKISELEIEINKTRDEEHLIDWDKLTYMEEKIITDMVHLRNKMKLSHKEKFDSYYKIK</sequence>
<reference evidence="2 3" key="2">
    <citation type="submission" date="2019-07" db="EMBL/GenBank/DDBJ databases">
        <title>Complete Genome Sequence of Leptotrichia trevisanii Strain JMUB3935.</title>
        <authorList>
            <person name="Watanabe S."/>
            <person name="Cui L."/>
        </authorList>
    </citation>
    <scope>NUCLEOTIDE SEQUENCE [LARGE SCALE GENOMIC DNA]</scope>
    <source>
        <strain evidence="2 3">JMUB3935</strain>
    </source>
</reference>
<proteinExistence type="predicted"/>
<dbReference type="STRING" id="1122173.GCA_000482505_00599"/>
<dbReference type="RefSeq" id="WP_026747596.1">
    <property type="nucleotide sequence ID" value="NZ_AP019831.1"/>
</dbReference>
<dbReference type="Proteomes" id="UP000321378">
    <property type="component" value="Chromosome"/>
</dbReference>